<dbReference type="RefSeq" id="WP_242284123.1">
    <property type="nucleotide sequence ID" value="NZ_JAKKSL010000001.1"/>
</dbReference>
<evidence type="ECO:0000313" key="2">
    <source>
        <dbReference type="EMBL" id="MCI2282994.1"/>
    </source>
</evidence>
<dbReference type="Proteomes" id="UP001139646">
    <property type="component" value="Unassembled WGS sequence"/>
</dbReference>
<keyword evidence="1" id="KW-0472">Membrane</keyword>
<evidence type="ECO:0000256" key="1">
    <source>
        <dbReference type="SAM" id="Phobius"/>
    </source>
</evidence>
<accession>A0ABS9WYE5</accession>
<keyword evidence="1" id="KW-0812">Transmembrane</keyword>
<sequence length="238" mass="27577">MNWLAKINLTVVTKRLGPFKSALFLLTLIILCLFIGYRLGNFYHNFQSTTLAQQKGRLDQLYEEQSRQVERIHTLEVELAVEQLANQNAQATLKKMSLEHYQVKKELAFYEKVMAPEKEVDGLVIDGIKISESKSPNYYHFQVVLVQQQRKRGYVKGYVDLEIIGSLDNQPSQLTLSDISTISKTDVSFSFKYFQVIEGTFTLPKNFIPEKMQVSAVLTKTKWQKYQKLNKSLPWILE</sequence>
<dbReference type="InterPro" id="IPR046703">
    <property type="entry name" value="DUF6776"/>
</dbReference>
<organism evidence="2 3">
    <name type="scientific">Colwellia maritima</name>
    <dbReference type="NCBI Taxonomy" id="2912588"/>
    <lineage>
        <taxon>Bacteria</taxon>
        <taxon>Pseudomonadati</taxon>
        <taxon>Pseudomonadota</taxon>
        <taxon>Gammaproteobacteria</taxon>
        <taxon>Alteromonadales</taxon>
        <taxon>Colwelliaceae</taxon>
        <taxon>Colwellia</taxon>
    </lineage>
</organism>
<proteinExistence type="predicted"/>
<keyword evidence="3" id="KW-1185">Reference proteome</keyword>
<protein>
    <submittedName>
        <fullName evidence="2">Uncharacterized protein</fullName>
    </submittedName>
</protein>
<evidence type="ECO:0000313" key="3">
    <source>
        <dbReference type="Proteomes" id="UP001139646"/>
    </source>
</evidence>
<dbReference type="Pfam" id="PF20567">
    <property type="entry name" value="DUF6776"/>
    <property type="match status" value="1"/>
</dbReference>
<name>A0ABS9WYE5_9GAMM</name>
<reference evidence="2" key="1">
    <citation type="submission" date="2022-01" db="EMBL/GenBank/DDBJ databases">
        <title>Colwellia maritima, isolated from seawater.</title>
        <authorList>
            <person name="Kristyanto S."/>
            <person name="Jung J."/>
            <person name="Jeon C.O."/>
        </authorList>
    </citation>
    <scope>NUCLEOTIDE SEQUENCE</scope>
    <source>
        <strain evidence="2">MSW7</strain>
    </source>
</reference>
<keyword evidence="1" id="KW-1133">Transmembrane helix</keyword>
<feature type="transmembrane region" description="Helical" evidence="1">
    <location>
        <begin position="21"/>
        <end position="40"/>
    </location>
</feature>
<comment type="caution">
    <text evidence="2">The sequence shown here is derived from an EMBL/GenBank/DDBJ whole genome shotgun (WGS) entry which is preliminary data.</text>
</comment>
<gene>
    <name evidence="2" type="ORF">L3081_05770</name>
</gene>
<dbReference type="EMBL" id="JAKKSL010000001">
    <property type="protein sequence ID" value="MCI2282994.1"/>
    <property type="molecule type" value="Genomic_DNA"/>
</dbReference>